<accession>A0A7J9SDR5</accession>
<sequence length="127" mass="13823">MSVQTPHGPSVRILDHAAQRWEQRGDDRPLREALALAAPGDYTLPDGAPAYPGAETFIYAPGSLDEELVFIFRRGTLKTVVPSRGRATASRNLSTCPCCDGVHEVVATCGCVWCNESLEQIHRGETE</sequence>
<evidence type="ECO:0000259" key="1">
    <source>
        <dbReference type="Pfam" id="PF26442"/>
    </source>
</evidence>
<name>A0A7J9SDR5_9EURY</name>
<dbReference type="AlphaFoldDB" id="A0A7J9SDR5"/>
<organism evidence="2 3">
    <name type="scientific">Halobellus ruber</name>
    <dbReference type="NCBI Taxonomy" id="2761102"/>
    <lineage>
        <taxon>Archaea</taxon>
        <taxon>Methanobacteriati</taxon>
        <taxon>Methanobacteriota</taxon>
        <taxon>Stenosarchaea group</taxon>
        <taxon>Halobacteria</taxon>
        <taxon>Halobacteriales</taxon>
        <taxon>Haloferacaceae</taxon>
        <taxon>Halobellus</taxon>
    </lineage>
</organism>
<dbReference type="RefSeq" id="WP_185191428.1">
    <property type="nucleotide sequence ID" value="NZ_JACKXD010000001.1"/>
</dbReference>
<comment type="caution">
    <text evidence="2">The sequence shown here is derived from an EMBL/GenBank/DDBJ whole genome shotgun (WGS) entry which is preliminary data.</text>
</comment>
<protein>
    <recommendedName>
        <fullName evidence="1">RelE toxin-related domain-containing protein</fullName>
    </recommendedName>
</protein>
<dbReference type="EMBL" id="JACKXD010000001">
    <property type="protein sequence ID" value="MBB6645050.1"/>
    <property type="molecule type" value="Genomic_DNA"/>
</dbReference>
<reference evidence="2 3" key="1">
    <citation type="submission" date="2020-08" db="EMBL/GenBank/DDBJ databases">
        <authorList>
            <person name="Seo M.-J."/>
        </authorList>
    </citation>
    <scope>NUCLEOTIDE SEQUENCE [LARGE SCALE GENOMIC DNA]</scope>
    <source>
        <strain evidence="2 3">MBLA0160</strain>
    </source>
</reference>
<evidence type="ECO:0000313" key="3">
    <source>
        <dbReference type="Proteomes" id="UP000546257"/>
    </source>
</evidence>
<gene>
    <name evidence="2" type="ORF">H5V44_01825</name>
</gene>
<dbReference type="Proteomes" id="UP000546257">
    <property type="component" value="Unassembled WGS sequence"/>
</dbReference>
<dbReference type="Pfam" id="PF26442">
    <property type="entry name" value="Halo_toxin"/>
    <property type="match status" value="1"/>
</dbReference>
<keyword evidence="3" id="KW-1185">Reference proteome</keyword>
<dbReference type="InterPro" id="IPR058996">
    <property type="entry name" value="Toxin-rel_dom"/>
</dbReference>
<feature type="domain" description="RelE toxin-related" evidence="1">
    <location>
        <begin position="14"/>
        <end position="82"/>
    </location>
</feature>
<evidence type="ECO:0000313" key="2">
    <source>
        <dbReference type="EMBL" id="MBB6645050.1"/>
    </source>
</evidence>
<proteinExistence type="predicted"/>